<keyword evidence="4 9" id="KW-0489">Methyltransferase</keyword>
<dbReference type="AlphaFoldDB" id="A0A0F0CV79"/>
<evidence type="ECO:0000256" key="3">
    <source>
        <dbReference type="ARBA" id="ARBA00022573"/>
    </source>
</evidence>
<dbReference type="PATRIC" id="fig|1609969.3.peg.232"/>
<comment type="pathway">
    <text evidence="1">Cofactor biosynthesis; adenosylcobalamin biosynthesis.</text>
</comment>
<evidence type="ECO:0000256" key="5">
    <source>
        <dbReference type="ARBA" id="ARBA00022679"/>
    </source>
</evidence>
<accession>A0A0F0CV79</accession>
<sequence>MYSIGLGPGDPDLVTVKASKILAQSNVIIVPQSDKTGRSVAKEIVSYYVNPDVITMYHFPMNNNKEELNARYSKLACHISDLIEDKKIVSFVTLGDPTIYSTSNYLTDSLKKLKVEIQHIPGISSINAVSSRLGLPLCVKGENFAVYELPFHVDEAVQIIERHSSVVFLKVNKKLDCLMRAVQITAPAHAYMIRRIGLDGEELYNLLDSSPSSETAYLSVALIRRRLKT</sequence>
<dbReference type="InterPro" id="IPR000878">
    <property type="entry name" value="4pyrrol_Mease"/>
</dbReference>
<evidence type="ECO:0000313" key="10">
    <source>
        <dbReference type="Proteomes" id="UP000033428"/>
    </source>
</evidence>
<keyword evidence="6" id="KW-0949">S-adenosyl-L-methionine</keyword>
<organism evidence="9 10">
    <name type="scientific">Candidatus Omnitrophus magneticus</name>
    <dbReference type="NCBI Taxonomy" id="1609969"/>
    <lineage>
        <taxon>Bacteria</taxon>
        <taxon>Pseudomonadati</taxon>
        <taxon>Candidatus Omnitrophota</taxon>
        <taxon>Candidatus Omnitrophus</taxon>
    </lineage>
</organism>
<dbReference type="EC" id="2.1.1.-" evidence="9"/>
<dbReference type="Pfam" id="PF00590">
    <property type="entry name" value="TP_methylase"/>
    <property type="match status" value="1"/>
</dbReference>
<dbReference type="PIRSF" id="PIRSF036427">
    <property type="entry name" value="Precrrn-2_mtase"/>
    <property type="match status" value="1"/>
</dbReference>
<dbReference type="GO" id="GO:0030788">
    <property type="term" value="F:precorrin-2 C20-methyltransferase activity"/>
    <property type="evidence" value="ECO:0007669"/>
    <property type="project" value="InterPro"/>
</dbReference>
<comment type="caution">
    <text evidence="9">The sequence shown here is derived from an EMBL/GenBank/DDBJ whole genome shotgun (WGS) entry which is preliminary data.</text>
</comment>
<dbReference type="NCBIfam" id="TIGR01467">
    <property type="entry name" value="cobI_cbiL"/>
    <property type="match status" value="1"/>
</dbReference>
<dbReference type="PROSITE" id="PS00839">
    <property type="entry name" value="SUMT_1"/>
    <property type="match status" value="1"/>
</dbReference>
<evidence type="ECO:0000313" key="9">
    <source>
        <dbReference type="EMBL" id="KJJ85939.1"/>
    </source>
</evidence>
<dbReference type="InterPro" id="IPR003043">
    <property type="entry name" value="Uropor_MeTrfase_CS"/>
</dbReference>
<dbReference type="SUPFAM" id="SSF53790">
    <property type="entry name" value="Tetrapyrrole methylase"/>
    <property type="match status" value="1"/>
</dbReference>
<proteinExistence type="inferred from homology"/>
<dbReference type="InterPro" id="IPR035996">
    <property type="entry name" value="4pyrrol_Methylase_sf"/>
</dbReference>
<dbReference type="Gene3D" id="3.40.1010.10">
    <property type="entry name" value="Cobalt-precorrin-4 Transmethylase, Domain 1"/>
    <property type="match status" value="1"/>
</dbReference>
<evidence type="ECO:0000256" key="2">
    <source>
        <dbReference type="ARBA" id="ARBA00005879"/>
    </source>
</evidence>
<evidence type="ECO:0000256" key="6">
    <source>
        <dbReference type="ARBA" id="ARBA00022691"/>
    </source>
</evidence>
<dbReference type="InterPro" id="IPR012382">
    <property type="entry name" value="CobI/CbiL"/>
</dbReference>
<evidence type="ECO:0000256" key="1">
    <source>
        <dbReference type="ARBA" id="ARBA00004953"/>
    </source>
</evidence>
<keyword evidence="10" id="KW-1185">Reference proteome</keyword>
<evidence type="ECO:0000259" key="8">
    <source>
        <dbReference type="Pfam" id="PF00590"/>
    </source>
</evidence>
<dbReference type="GO" id="GO:0032259">
    <property type="term" value="P:methylation"/>
    <property type="evidence" value="ECO:0007669"/>
    <property type="project" value="UniProtKB-KW"/>
</dbReference>
<dbReference type="EMBL" id="JYNY01000037">
    <property type="protein sequence ID" value="KJJ85939.1"/>
    <property type="molecule type" value="Genomic_DNA"/>
</dbReference>
<dbReference type="PANTHER" id="PTHR43467:SF2">
    <property type="entry name" value="COBALT-PRECORRIN-2 C(20)-METHYLTRANSFERASE"/>
    <property type="match status" value="1"/>
</dbReference>
<dbReference type="InterPro" id="IPR014776">
    <property type="entry name" value="4pyrrole_Mease_sub2"/>
</dbReference>
<dbReference type="Proteomes" id="UP000033428">
    <property type="component" value="Unassembled WGS sequence"/>
</dbReference>
<comment type="similarity">
    <text evidence="2 7">Belongs to the precorrin methyltransferase family.</text>
</comment>
<reference evidence="9 10" key="1">
    <citation type="submission" date="2015-02" db="EMBL/GenBank/DDBJ databases">
        <title>Single-cell genomics of uncultivated deep-branching MTB reveals a conserved set of magnetosome genes.</title>
        <authorList>
            <person name="Kolinko S."/>
            <person name="Richter M."/>
            <person name="Glockner F.O."/>
            <person name="Brachmann A."/>
            <person name="Schuler D."/>
        </authorList>
    </citation>
    <scope>NUCLEOTIDE SEQUENCE [LARGE SCALE GENOMIC DNA]</scope>
    <source>
        <strain evidence="9">SKK-01</strain>
    </source>
</reference>
<keyword evidence="5 9" id="KW-0808">Transferase</keyword>
<dbReference type="InterPro" id="IPR014777">
    <property type="entry name" value="4pyrrole_Mease_sub1"/>
</dbReference>
<evidence type="ECO:0000256" key="7">
    <source>
        <dbReference type="PIRNR" id="PIRNR036427"/>
    </source>
</evidence>
<name>A0A0F0CV79_9BACT</name>
<evidence type="ECO:0000256" key="4">
    <source>
        <dbReference type="ARBA" id="ARBA00022603"/>
    </source>
</evidence>
<keyword evidence="3" id="KW-0169">Cobalamin biosynthesis</keyword>
<dbReference type="PANTHER" id="PTHR43467">
    <property type="entry name" value="COBALT-PRECORRIN-2 C(20)-METHYLTRANSFERASE"/>
    <property type="match status" value="1"/>
</dbReference>
<dbReference type="InterPro" id="IPR006364">
    <property type="entry name" value="CobI/CbiL/CobIJ_dom"/>
</dbReference>
<protein>
    <submittedName>
        <fullName evidence="9">Precorrin-2 C20-methyltransferase</fullName>
        <ecNumber evidence="9">2.1.1.-</ecNumber>
    </submittedName>
</protein>
<dbReference type="UniPathway" id="UPA00148"/>
<gene>
    <name evidence="9" type="ORF">OMAG_000192</name>
</gene>
<dbReference type="CDD" id="cd11645">
    <property type="entry name" value="Precorrin_2_C20_MT"/>
    <property type="match status" value="1"/>
</dbReference>
<feature type="domain" description="Tetrapyrrole methylase" evidence="8">
    <location>
        <begin position="2"/>
        <end position="204"/>
    </location>
</feature>
<dbReference type="GO" id="GO:0009236">
    <property type="term" value="P:cobalamin biosynthetic process"/>
    <property type="evidence" value="ECO:0007669"/>
    <property type="project" value="UniProtKB-UniRule"/>
</dbReference>
<dbReference type="Gene3D" id="3.30.950.10">
    <property type="entry name" value="Methyltransferase, Cobalt-precorrin-4 Transmethylase, Domain 2"/>
    <property type="match status" value="1"/>
</dbReference>